<feature type="region of interest" description="Disordered" evidence="1">
    <location>
        <begin position="260"/>
        <end position="291"/>
    </location>
</feature>
<organism evidence="2 3">
    <name type="scientific">Drechslerella dactyloides</name>
    <name type="common">Nematode-trapping fungus</name>
    <name type="synonym">Arthrobotrys dactyloides</name>
    <dbReference type="NCBI Taxonomy" id="74499"/>
    <lineage>
        <taxon>Eukaryota</taxon>
        <taxon>Fungi</taxon>
        <taxon>Dikarya</taxon>
        <taxon>Ascomycota</taxon>
        <taxon>Pezizomycotina</taxon>
        <taxon>Orbiliomycetes</taxon>
        <taxon>Orbiliales</taxon>
        <taxon>Orbiliaceae</taxon>
        <taxon>Drechslerella</taxon>
    </lineage>
</organism>
<feature type="compositionally biased region" description="Polar residues" evidence="1">
    <location>
        <begin position="332"/>
        <end position="344"/>
    </location>
</feature>
<protein>
    <submittedName>
        <fullName evidence="2">Uncharacterized protein</fullName>
    </submittedName>
</protein>
<dbReference type="Proteomes" id="UP001221413">
    <property type="component" value="Unassembled WGS sequence"/>
</dbReference>
<feature type="compositionally biased region" description="Basic and acidic residues" evidence="1">
    <location>
        <begin position="278"/>
        <end position="288"/>
    </location>
</feature>
<reference evidence="2" key="1">
    <citation type="submission" date="2023-01" db="EMBL/GenBank/DDBJ databases">
        <title>The chitinases involved in constricting ring structure development in the nematode-trapping fungus Drechslerella dactyloides.</title>
        <authorList>
            <person name="Wang R."/>
            <person name="Zhang L."/>
            <person name="Tang P."/>
            <person name="Li S."/>
            <person name="Liang L."/>
        </authorList>
    </citation>
    <scope>NUCLEOTIDE SEQUENCE</scope>
    <source>
        <strain evidence="2">YMF1.00031</strain>
    </source>
</reference>
<evidence type="ECO:0000313" key="3">
    <source>
        <dbReference type="Proteomes" id="UP001221413"/>
    </source>
</evidence>
<feature type="compositionally biased region" description="Acidic residues" evidence="1">
    <location>
        <begin position="375"/>
        <end position="384"/>
    </location>
</feature>
<evidence type="ECO:0000256" key="1">
    <source>
        <dbReference type="SAM" id="MobiDB-lite"/>
    </source>
</evidence>
<keyword evidence="3" id="KW-1185">Reference proteome</keyword>
<feature type="region of interest" description="Disordered" evidence="1">
    <location>
        <begin position="217"/>
        <end position="242"/>
    </location>
</feature>
<accession>A0AAD6J6H6</accession>
<dbReference type="EMBL" id="JAQGDS010000002">
    <property type="protein sequence ID" value="KAJ6263097.1"/>
    <property type="molecule type" value="Genomic_DNA"/>
</dbReference>
<dbReference type="AlphaFoldDB" id="A0AAD6J6H6"/>
<evidence type="ECO:0000313" key="2">
    <source>
        <dbReference type="EMBL" id="KAJ6263097.1"/>
    </source>
</evidence>
<feature type="compositionally biased region" description="Low complexity" evidence="1">
    <location>
        <begin position="228"/>
        <end position="242"/>
    </location>
</feature>
<feature type="region of interest" description="Disordered" evidence="1">
    <location>
        <begin position="307"/>
        <end position="410"/>
    </location>
</feature>
<comment type="caution">
    <text evidence="2">The sequence shown here is derived from an EMBL/GenBank/DDBJ whole genome shotgun (WGS) entry which is preliminary data.</text>
</comment>
<name>A0AAD6J6H6_DREDA</name>
<sequence>MCYLSVQCACRHNIAIQNPNKECIRPRHPKGCWLIRRGEPVSSRCPGCVEYFSPTTEQLTWNEVMAYHLDTSIDWSEATLSNVITADRNRHINCEYERLDFRRRLRWKLMVKWGLLPGWKLAENGAMVPISNEMADDTVGNGADVIDINLDDETKQQLAPLFDVAEDGEHSSGEMPEEDVGDLTIGYALKRVSSGRLETVFEDPLEIEGRANVEMEENDEANESFQLTSPTNTSTSSSNGSTSGLIIQDLGIDDLALVSPPPEIEDVLPDLPPSPQPKPRELMTDRRQSLRPRIGLTDEWLRNIIPWRSSPSGEEASTENGEGGLNGNTNGAQLHSHNHTNGSGPNFLLCRSSSPQAKAGEGQPTKSDTMKESTDEVEDTDGDGVDGGVDGADDDQSVSKRDGHSSCLHS</sequence>
<proteinExistence type="predicted"/>
<gene>
    <name evidence="2" type="ORF">Dda_1656</name>
</gene>